<sequence length="133" mass="14402">MELNISLNEVCRLVVRAREFDAQVPAVDPDDSSNMADDGAVGVLEDETNTSVEEEMRTFIDDLPEDEQVELYALMAVGRGDYDADEWDDALESITGEVSDFADELMETPALASLLEAGLAAFGMSCDGEGQLS</sequence>
<evidence type="ECO:0000313" key="2">
    <source>
        <dbReference type="Proteomes" id="UP000722336"/>
    </source>
</evidence>
<evidence type="ECO:0000313" key="1">
    <source>
        <dbReference type="EMBL" id="MBV7256843.1"/>
    </source>
</evidence>
<keyword evidence="2" id="KW-1185">Reference proteome</keyword>
<protein>
    <submittedName>
        <fullName evidence="1">DUF3775 domain-containing protein</fullName>
    </submittedName>
</protein>
<comment type="caution">
    <text evidence="1">The sequence shown here is derived from an EMBL/GenBank/DDBJ whole genome shotgun (WGS) entry which is preliminary data.</text>
</comment>
<gene>
    <name evidence="1" type="ORF">KCG44_08585</name>
</gene>
<reference evidence="1 2" key="1">
    <citation type="submission" date="2021-04" db="EMBL/GenBank/DDBJ databases">
        <authorList>
            <person name="Pira H."/>
            <person name="Risdian C."/>
            <person name="Wink J."/>
        </authorList>
    </citation>
    <scope>NUCLEOTIDE SEQUENCE [LARGE SCALE GENOMIC DNA]</scope>
    <source>
        <strain evidence="1 2">WHA3</strain>
    </source>
</reference>
<name>A0ABS6SEL5_9SPHN</name>
<organism evidence="1 2">
    <name type="scientific">Pacificimonas pallii</name>
    <dbReference type="NCBI Taxonomy" id="2827236"/>
    <lineage>
        <taxon>Bacteria</taxon>
        <taxon>Pseudomonadati</taxon>
        <taxon>Pseudomonadota</taxon>
        <taxon>Alphaproteobacteria</taxon>
        <taxon>Sphingomonadales</taxon>
        <taxon>Sphingosinicellaceae</taxon>
        <taxon>Pacificimonas</taxon>
    </lineage>
</organism>
<proteinExistence type="predicted"/>
<dbReference type="InterPro" id="IPR022254">
    <property type="entry name" value="DUF3775"/>
</dbReference>
<dbReference type="RefSeq" id="WP_218445599.1">
    <property type="nucleotide sequence ID" value="NZ_JAGSPA010000002.1"/>
</dbReference>
<dbReference type="EMBL" id="JAGSPA010000002">
    <property type="protein sequence ID" value="MBV7256843.1"/>
    <property type="molecule type" value="Genomic_DNA"/>
</dbReference>
<dbReference type="Proteomes" id="UP000722336">
    <property type="component" value="Unassembled WGS sequence"/>
</dbReference>
<accession>A0ABS6SEL5</accession>
<dbReference type="Pfam" id="PF12616">
    <property type="entry name" value="DUF3775"/>
    <property type="match status" value="1"/>
</dbReference>